<dbReference type="AlphaFoldDB" id="A0A7S0ZIT5"/>
<sequence length="221" mass="24713">MMGNDTQSVLFFAFSATGIHIPIRTVQINKKRFPKHSISLCLSENKTETQSSLSRRLLLRSISSMLLSLLTFRSMQPVNASTDGSLIGDMPTSGVFFKDALKVTAVSDPKVQGVRIYLADFERPLTERMAKNFFAEPTSASISCVKTGPITIAENIEKSKSGEEIFTQSKNILSKYVKIRRIVDEETQSLVYVTYSTRMSKEDDENKSRFRADMCSISIGN</sequence>
<accession>A0A7S0ZIT5</accession>
<organism evidence="1">
    <name type="scientific">Timspurckia oligopyrenoides</name>
    <dbReference type="NCBI Taxonomy" id="708627"/>
    <lineage>
        <taxon>Eukaryota</taxon>
        <taxon>Rhodophyta</taxon>
        <taxon>Bangiophyceae</taxon>
        <taxon>Porphyridiales</taxon>
        <taxon>Porphyridiaceae</taxon>
        <taxon>Timspurckia</taxon>
    </lineage>
</organism>
<name>A0A7S0ZIT5_9RHOD</name>
<reference evidence="1" key="1">
    <citation type="submission" date="2021-01" db="EMBL/GenBank/DDBJ databases">
        <authorList>
            <person name="Corre E."/>
            <person name="Pelletier E."/>
            <person name="Niang G."/>
            <person name="Scheremetjew M."/>
            <person name="Finn R."/>
            <person name="Kale V."/>
            <person name="Holt S."/>
            <person name="Cochrane G."/>
            <person name="Meng A."/>
            <person name="Brown T."/>
            <person name="Cohen L."/>
        </authorList>
    </citation>
    <scope>NUCLEOTIDE SEQUENCE</scope>
    <source>
        <strain evidence="1">CCMP3278</strain>
    </source>
</reference>
<dbReference type="InterPro" id="IPR010292">
    <property type="entry name" value="Uncharacterised_CreA"/>
</dbReference>
<gene>
    <name evidence="1" type="ORF">TOLI1172_LOCUS7538</name>
</gene>
<evidence type="ECO:0000313" key="1">
    <source>
        <dbReference type="EMBL" id="CAD8823142.1"/>
    </source>
</evidence>
<dbReference type="EMBL" id="HBFP01010496">
    <property type="protein sequence ID" value="CAD8823142.1"/>
    <property type="molecule type" value="Transcribed_RNA"/>
</dbReference>
<protein>
    <submittedName>
        <fullName evidence="1">Uncharacterized protein</fullName>
    </submittedName>
</protein>
<proteinExistence type="predicted"/>
<dbReference type="PANTHER" id="PTHR37952">
    <property type="match status" value="1"/>
</dbReference>
<dbReference type="Pfam" id="PF05981">
    <property type="entry name" value="CreA"/>
    <property type="match status" value="1"/>
</dbReference>
<dbReference type="PANTHER" id="PTHR37952:SF2">
    <property type="entry name" value="PROTEIN CREA"/>
    <property type="match status" value="1"/>
</dbReference>